<keyword evidence="2" id="KW-0472">Membrane</keyword>
<feature type="compositionally biased region" description="Basic and acidic residues" evidence="1">
    <location>
        <begin position="113"/>
        <end position="124"/>
    </location>
</feature>
<gene>
    <name evidence="3" type="ORF">DW084_13205</name>
</gene>
<feature type="region of interest" description="Disordered" evidence="1">
    <location>
        <begin position="80"/>
        <end position="124"/>
    </location>
</feature>
<feature type="transmembrane region" description="Helical" evidence="2">
    <location>
        <begin position="12"/>
        <end position="37"/>
    </location>
</feature>
<proteinExistence type="predicted"/>
<reference evidence="3 4" key="1">
    <citation type="submission" date="2018-08" db="EMBL/GenBank/DDBJ databases">
        <title>A genome reference for cultivated species of the human gut microbiota.</title>
        <authorList>
            <person name="Zou Y."/>
            <person name="Xue W."/>
            <person name="Luo G."/>
        </authorList>
    </citation>
    <scope>NUCLEOTIDE SEQUENCE [LARGE SCALE GENOMIC DNA]</scope>
    <source>
        <strain evidence="3 4">AF48-16</strain>
    </source>
</reference>
<keyword evidence="2" id="KW-1133">Transmembrane helix</keyword>
<comment type="caution">
    <text evidence="3">The sequence shown here is derived from an EMBL/GenBank/DDBJ whole genome shotgun (WGS) entry which is preliminary data.</text>
</comment>
<evidence type="ECO:0000313" key="3">
    <source>
        <dbReference type="EMBL" id="RHK05533.1"/>
    </source>
</evidence>
<keyword evidence="2" id="KW-0812">Transmembrane</keyword>
<sequence length="124" mass="14939">MRTQKQKQRFLFLYRIYFIASLIPLAVFLQLTAYFYLSAFREYVTISHLFLLALLLGFTMYLRNNAFHYQLLLVQLEKNESKDHERPKKGTSKNSPKEEDQEDEKAQKKRKKSVSDRSIYRNHQ</sequence>
<evidence type="ECO:0000256" key="1">
    <source>
        <dbReference type="SAM" id="MobiDB-lite"/>
    </source>
</evidence>
<accession>A0A415EQA5</accession>
<evidence type="ECO:0000256" key="2">
    <source>
        <dbReference type="SAM" id="Phobius"/>
    </source>
</evidence>
<organism evidence="3 4">
    <name type="scientific">Enterococcus casseliflavus</name>
    <name type="common">Enterococcus flavescens</name>
    <dbReference type="NCBI Taxonomy" id="37734"/>
    <lineage>
        <taxon>Bacteria</taxon>
        <taxon>Bacillati</taxon>
        <taxon>Bacillota</taxon>
        <taxon>Bacilli</taxon>
        <taxon>Lactobacillales</taxon>
        <taxon>Enterococcaceae</taxon>
        <taxon>Enterococcus</taxon>
    </lineage>
</organism>
<dbReference type="GeneID" id="91575670"/>
<name>A0A415EQA5_ENTCA</name>
<protein>
    <submittedName>
        <fullName evidence="3">Uncharacterized protein</fullName>
    </submittedName>
</protein>
<dbReference type="AlphaFoldDB" id="A0A415EQA5"/>
<feature type="transmembrane region" description="Helical" evidence="2">
    <location>
        <begin position="43"/>
        <end position="62"/>
    </location>
</feature>
<dbReference type="Proteomes" id="UP000286288">
    <property type="component" value="Unassembled WGS sequence"/>
</dbReference>
<dbReference type="RefSeq" id="WP_005235091.1">
    <property type="nucleotide sequence ID" value="NZ_CABHBK010000001.1"/>
</dbReference>
<dbReference type="EMBL" id="QRMZ01000018">
    <property type="protein sequence ID" value="RHK05533.1"/>
    <property type="molecule type" value="Genomic_DNA"/>
</dbReference>
<evidence type="ECO:0000313" key="4">
    <source>
        <dbReference type="Proteomes" id="UP000286288"/>
    </source>
</evidence>